<keyword evidence="2" id="KW-0238">DNA-binding</keyword>
<dbReference type="Gene3D" id="1.10.10.60">
    <property type="entry name" value="Homeodomain-like"/>
    <property type="match status" value="2"/>
</dbReference>
<proteinExistence type="predicted"/>
<keyword evidence="3" id="KW-0804">Transcription</keyword>
<evidence type="ECO:0000259" key="4">
    <source>
        <dbReference type="PROSITE" id="PS01124"/>
    </source>
</evidence>
<dbReference type="PROSITE" id="PS01124">
    <property type="entry name" value="HTH_ARAC_FAMILY_2"/>
    <property type="match status" value="1"/>
</dbReference>
<evidence type="ECO:0000256" key="1">
    <source>
        <dbReference type="ARBA" id="ARBA00023015"/>
    </source>
</evidence>
<dbReference type="Gene3D" id="2.60.120.10">
    <property type="entry name" value="Jelly Rolls"/>
    <property type="match status" value="1"/>
</dbReference>
<dbReference type="SUPFAM" id="SSF46689">
    <property type="entry name" value="Homeodomain-like"/>
    <property type="match status" value="2"/>
</dbReference>
<gene>
    <name evidence="5" type="ORF">ACFFLH_09720</name>
</gene>
<dbReference type="Pfam" id="PF02311">
    <property type="entry name" value="AraC_binding"/>
    <property type="match status" value="1"/>
</dbReference>
<reference evidence="5 6" key="1">
    <citation type="submission" date="2024-09" db="EMBL/GenBank/DDBJ databases">
        <authorList>
            <person name="Sun Q."/>
            <person name="Mori K."/>
        </authorList>
    </citation>
    <scope>NUCLEOTIDE SEQUENCE [LARGE SCALE GENOMIC DNA]</scope>
    <source>
        <strain evidence="5 6">ATCC 51285</strain>
    </source>
</reference>
<dbReference type="PANTHER" id="PTHR43280:SF27">
    <property type="entry name" value="TRANSCRIPTIONAL REGULATOR MTLR"/>
    <property type="match status" value="1"/>
</dbReference>
<dbReference type="InterPro" id="IPR003313">
    <property type="entry name" value="AraC-bd"/>
</dbReference>
<keyword evidence="6" id="KW-1185">Reference proteome</keyword>
<protein>
    <submittedName>
        <fullName evidence="5">Helix-turn-helix domain-containing protein</fullName>
    </submittedName>
</protein>
<dbReference type="Pfam" id="PF12833">
    <property type="entry name" value="HTH_18"/>
    <property type="match status" value="1"/>
</dbReference>
<dbReference type="Proteomes" id="UP001589628">
    <property type="component" value="Unassembled WGS sequence"/>
</dbReference>
<dbReference type="SUPFAM" id="SSF51182">
    <property type="entry name" value="RmlC-like cupins"/>
    <property type="match status" value="1"/>
</dbReference>
<evidence type="ECO:0000256" key="3">
    <source>
        <dbReference type="ARBA" id="ARBA00023163"/>
    </source>
</evidence>
<dbReference type="InterPro" id="IPR009057">
    <property type="entry name" value="Homeodomain-like_sf"/>
</dbReference>
<dbReference type="InterPro" id="IPR018060">
    <property type="entry name" value="HTH_AraC"/>
</dbReference>
<dbReference type="RefSeq" id="WP_035460885.1">
    <property type="nucleotide sequence ID" value="NZ_JBHLZN010000003.1"/>
</dbReference>
<evidence type="ECO:0000313" key="6">
    <source>
        <dbReference type="Proteomes" id="UP001589628"/>
    </source>
</evidence>
<dbReference type="CDD" id="cd06976">
    <property type="entry name" value="cupin_MtlR-like_N"/>
    <property type="match status" value="1"/>
</dbReference>
<dbReference type="PANTHER" id="PTHR43280">
    <property type="entry name" value="ARAC-FAMILY TRANSCRIPTIONAL REGULATOR"/>
    <property type="match status" value="1"/>
</dbReference>
<evidence type="ECO:0000313" key="5">
    <source>
        <dbReference type="EMBL" id="MFB9886688.1"/>
    </source>
</evidence>
<dbReference type="InterPro" id="IPR014710">
    <property type="entry name" value="RmlC-like_jellyroll"/>
</dbReference>
<dbReference type="EMBL" id="JBHLZN010000003">
    <property type="protein sequence ID" value="MFB9886688.1"/>
    <property type="molecule type" value="Genomic_DNA"/>
</dbReference>
<keyword evidence="1" id="KW-0805">Transcription regulation</keyword>
<evidence type="ECO:0000256" key="2">
    <source>
        <dbReference type="ARBA" id="ARBA00023125"/>
    </source>
</evidence>
<dbReference type="SMART" id="SM00342">
    <property type="entry name" value="HTH_ARAC"/>
    <property type="match status" value="1"/>
</dbReference>
<sequence length="284" mass="32929">MHQPQREHIQQPDQGFSWRYFHRRLPELPFHWHFHPEYELTLTLGCQGQRYVGQSVEAFSSGDLCLLGPNLPHSWHSHQSRQEAEALVIWLSEEWVTHLCGFAEYADLAELFQRARQGLCFTAQEDWQSRIRPLGHLPPRPRLLQLLALLHRLAASPARPLQPASPLTDSLTSQQPRQFQRLLDYLHQHYQQPLNQNQLAATLHLSPSSLQRLCRRHLGQPLSQYVLQLRLGHACSLLLSSAQPIGLIAERAGFTNLANFNRLFRKYKGQSPRQFRRAFTAEPE</sequence>
<feature type="domain" description="HTH araC/xylS-type" evidence="4">
    <location>
        <begin position="180"/>
        <end position="278"/>
    </location>
</feature>
<accession>A0ABV5ZBM7</accession>
<comment type="caution">
    <text evidence="5">The sequence shown here is derived from an EMBL/GenBank/DDBJ whole genome shotgun (WGS) entry which is preliminary data.</text>
</comment>
<name>A0ABV5ZBM7_9GAMM</name>
<organism evidence="5 6">
    <name type="scientific">Balneatrix alpica</name>
    <dbReference type="NCBI Taxonomy" id="75684"/>
    <lineage>
        <taxon>Bacteria</taxon>
        <taxon>Pseudomonadati</taxon>
        <taxon>Pseudomonadota</taxon>
        <taxon>Gammaproteobacteria</taxon>
        <taxon>Oceanospirillales</taxon>
        <taxon>Balneatrichaceae</taxon>
        <taxon>Balneatrix</taxon>
    </lineage>
</organism>
<dbReference type="InterPro" id="IPR011051">
    <property type="entry name" value="RmlC_Cupin_sf"/>
</dbReference>